<gene>
    <name evidence="6" type="ORF">DIW15_02790</name>
</gene>
<dbReference type="PANTHER" id="PTHR42711">
    <property type="entry name" value="ABC TRANSPORTER ATP-BINDING PROTEIN"/>
    <property type="match status" value="1"/>
</dbReference>
<dbReference type="EMBL" id="DQHO01000016">
    <property type="protein sequence ID" value="HCS93622.1"/>
    <property type="molecule type" value="Genomic_DNA"/>
</dbReference>
<evidence type="ECO:0000256" key="3">
    <source>
        <dbReference type="ARBA" id="ARBA00022741"/>
    </source>
</evidence>
<dbReference type="PANTHER" id="PTHR42711:SF5">
    <property type="entry name" value="ABC TRANSPORTER ATP-BINDING PROTEIN NATA"/>
    <property type="match status" value="1"/>
</dbReference>
<keyword evidence="2" id="KW-0813">Transport</keyword>
<comment type="caution">
    <text evidence="6">The sequence shown here is derived from an EMBL/GenBank/DDBJ whole genome shotgun (WGS) entry which is preliminary data.</text>
</comment>
<dbReference type="InterPro" id="IPR027417">
    <property type="entry name" value="P-loop_NTPase"/>
</dbReference>
<accession>A0A3D4S575</accession>
<evidence type="ECO:0000313" key="7">
    <source>
        <dbReference type="Proteomes" id="UP000262195"/>
    </source>
</evidence>
<comment type="similarity">
    <text evidence="1">Belongs to the ABC transporter superfamily.</text>
</comment>
<evidence type="ECO:0000256" key="4">
    <source>
        <dbReference type="ARBA" id="ARBA00022840"/>
    </source>
</evidence>
<dbReference type="Gene3D" id="3.40.50.300">
    <property type="entry name" value="P-loop containing nucleotide triphosphate hydrolases"/>
    <property type="match status" value="1"/>
</dbReference>
<dbReference type="Pfam" id="PF00005">
    <property type="entry name" value="ABC_tran"/>
    <property type="match status" value="1"/>
</dbReference>
<dbReference type="STRING" id="1121105.GCA_000421665_00095"/>
<dbReference type="InterPro" id="IPR003439">
    <property type="entry name" value="ABC_transporter-like_ATP-bd"/>
</dbReference>
<evidence type="ECO:0000256" key="2">
    <source>
        <dbReference type="ARBA" id="ARBA00022448"/>
    </source>
</evidence>
<dbReference type="GO" id="GO:0005524">
    <property type="term" value="F:ATP binding"/>
    <property type="evidence" value="ECO:0007669"/>
    <property type="project" value="UniProtKB-KW"/>
</dbReference>
<keyword evidence="4 6" id="KW-0067">ATP-binding</keyword>
<dbReference type="PROSITE" id="PS50893">
    <property type="entry name" value="ABC_TRANSPORTER_2"/>
    <property type="match status" value="1"/>
</dbReference>
<dbReference type="GO" id="GO:0016887">
    <property type="term" value="F:ATP hydrolysis activity"/>
    <property type="evidence" value="ECO:0007669"/>
    <property type="project" value="InterPro"/>
</dbReference>
<evidence type="ECO:0000256" key="1">
    <source>
        <dbReference type="ARBA" id="ARBA00005417"/>
    </source>
</evidence>
<reference evidence="6 7" key="1">
    <citation type="journal article" date="2018" name="Nat. Biotechnol.">
        <title>A standardized bacterial taxonomy based on genome phylogeny substantially revises the tree of life.</title>
        <authorList>
            <person name="Parks D.H."/>
            <person name="Chuvochina M."/>
            <person name="Waite D.W."/>
            <person name="Rinke C."/>
            <person name="Skarshewski A."/>
            <person name="Chaumeil P.A."/>
            <person name="Hugenholtz P."/>
        </authorList>
    </citation>
    <scope>NUCLEOTIDE SEQUENCE [LARGE SCALE GENOMIC DNA]</scope>
    <source>
        <strain evidence="6">UBA11306</strain>
    </source>
</reference>
<keyword evidence="3" id="KW-0547">Nucleotide-binding</keyword>
<dbReference type="SMART" id="SM00382">
    <property type="entry name" value="AAA"/>
    <property type="match status" value="1"/>
</dbReference>
<feature type="domain" description="ABC transporter" evidence="5">
    <location>
        <begin position="4"/>
        <end position="236"/>
    </location>
</feature>
<organism evidence="6 7">
    <name type="scientific">Bavariicoccus seileri</name>
    <dbReference type="NCBI Taxonomy" id="549685"/>
    <lineage>
        <taxon>Bacteria</taxon>
        <taxon>Bacillati</taxon>
        <taxon>Bacillota</taxon>
        <taxon>Bacilli</taxon>
        <taxon>Lactobacillales</taxon>
        <taxon>Enterococcaceae</taxon>
        <taxon>Bavariicoccus</taxon>
    </lineage>
</organism>
<dbReference type="InterPro" id="IPR003593">
    <property type="entry name" value="AAA+_ATPase"/>
</dbReference>
<dbReference type="Proteomes" id="UP000262195">
    <property type="component" value="Unassembled WGS sequence"/>
</dbReference>
<protein>
    <submittedName>
        <fullName evidence="6">ABC transporter ATP-binding protein</fullName>
    </submittedName>
</protein>
<dbReference type="SUPFAM" id="SSF52540">
    <property type="entry name" value="P-loop containing nucleoside triphosphate hydrolases"/>
    <property type="match status" value="1"/>
</dbReference>
<proteinExistence type="inferred from homology"/>
<sequence>MLVIQAEGVTKIFDNGKKAVDGLNLRVEQGTVFGFLGPNGAGKTTTVKLLNGILKPDSGSILIHGYDPVAFPSQIHAISGVLTEHAAMYDDLSAKDNLVFYGQLYGASKKEAVKRAEELLELLDLAPAKKQLLGTFSTGMRQRLSLARALINRPSILFLDEPTSGLDPESAKGVNELIQQLAKDSGTTIFLCTHQLRYAQEICTEYGLIDDGQLLATGSLDDLRALVFNGAKLELKSSLPPDWIPCKVLGPNRYQVDVLDEYEIPTIVSKLVTKGADIFEVSSRQLSLEEIYFALVTQKKVTGKVSEVEAGRSKQYVAK</sequence>
<dbReference type="AlphaFoldDB" id="A0A3D4S575"/>
<name>A0A3D4S575_9ENTE</name>
<evidence type="ECO:0000259" key="5">
    <source>
        <dbReference type="PROSITE" id="PS50893"/>
    </source>
</evidence>
<evidence type="ECO:0000313" key="6">
    <source>
        <dbReference type="EMBL" id="HCS93622.1"/>
    </source>
</evidence>
<dbReference type="InterPro" id="IPR050763">
    <property type="entry name" value="ABC_transporter_ATP-binding"/>
</dbReference>